<name>A0A6C0AEK2_9ZZZZ</name>
<dbReference type="AlphaFoldDB" id="A0A6C0AEK2"/>
<organism evidence="1">
    <name type="scientific">viral metagenome</name>
    <dbReference type="NCBI Taxonomy" id="1070528"/>
    <lineage>
        <taxon>unclassified sequences</taxon>
        <taxon>metagenomes</taxon>
        <taxon>organismal metagenomes</taxon>
    </lineage>
</organism>
<accession>A0A6C0AEK2</accession>
<protein>
    <submittedName>
        <fullName evidence="1">Uncharacterized protein</fullName>
    </submittedName>
</protein>
<proteinExistence type="predicted"/>
<evidence type="ECO:0000313" key="1">
    <source>
        <dbReference type="EMBL" id="QHS78106.1"/>
    </source>
</evidence>
<sequence>MNEFTDEYDLFMTNLKNKLKSKKLSVTEKKEFLIKLDILEIKKNCSTEEEQYDFLIFILKHFMVFSENYELSSRYIDENNYINTYTIYKNKEKINTEKEEEFIKSFLDAEVCFSEPVYIELIDMLEQKNKKCCIIS</sequence>
<dbReference type="EMBL" id="MN740594">
    <property type="protein sequence ID" value="QHS78106.1"/>
    <property type="molecule type" value="Genomic_DNA"/>
</dbReference>
<reference evidence="1" key="1">
    <citation type="journal article" date="2020" name="Nature">
        <title>Giant virus diversity and host interactions through global metagenomics.</title>
        <authorList>
            <person name="Schulz F."/>
            <person name="Roux S."/>
            <person name="Paez-Espino D."/>
            <person name="Jungbluth S."/>
            <person name="Walsh D.A."/>
            <person name="Denef V.J."/>
            <person name="McMahon K.D."/>
            <person name="Konstantinidis K.T."/>
            <person name="Eloe-Fadrosh E.A."/>
            <person name="Kyrpides N.C."/>
            <person name="Woyke T."/>
        </authorList>
    </citation>
    <scope>NUCLEOTIDE SEQUENCE</scope>
    <source>
        <strain evidence="1">GVMAG-S-1021933-23</strain>
    </source>
</reference>